<evidence type="ECO:0000256" key="1">
    <source>
        <dbReference type="SAM" id="MobiDB-lite"/>
    </source>
</evidence>
<keyword evidence="3" id="KW-1185">Reference proteome</keyword>
<feature type="compositionally biased region" description="Pro residues" evidence="1">
    <location>
        <begin position="223"/>
        <end position="238"/>
    </location>
</feature>
<accession>A0A561EKV7</accession>
<sequence>MTSRYVRGTRPPHGRKHGSSPTRSNHPRRKASRQPDSHGAWDGEPGSPLGVAGRCRPAPPPSSSVAEPSRRVVRVEVRCRSGPTAAGWGEKGGASGERARPRPDVIVVLTDGQTPWPSTRPPCRTVVGLLPRQRAARSWDEDDPDFVPDSPPAWARAVDIGSAPLLGEPPQDGADTIASRVTATPPASAPAAAPPRRTAAGAPCSALPARTAAAAATSGWPPTGRPVRPPSPRPPPGAAGPRTG</sequence>
<feature type="compositionally biased region" description="Basic and acidic residues" evidence="1">
    <location>
        <begin position="68"/>
        <end position="79"/>
    </location>
</feature>
<protein>
    <submittedName>
        <fullName evidence="2">Uncharacterized protein</fullName>
    </submittedName>
</protein>
<name>A0A561EKV7_9ACTN</name>
<organism evidence="2 3">
    <name type="scientific">Kitasatospora atroaurantiaca</name>
    <dbReference type="NCBI Taxonomy" id="285545"/>
    <lineage>
        <taxon>Bacteria</taxon>
        <taxon>Bacillati</taxon>
        <taxon>Actinomycetota</taxon>
        <taxon>Actinomycetes</taxon>
        <taxon>Kitasatosporales</taxon>
        <taxon>Streptomycetaceae</taxon>
        <taxon>Kitasatospora</taxon>
    </lineage>
</organism>
<dbReference type="EMBL" id="VIVR01000001">
    <property type="protein sequence ID" value="TWE16241.1"/>
    <property type="molecule type" value="Genomic_DNA"/>
</dbReference>
<feature type="region of interest" description="Disordered" evidence="1">
    <location>
        <begin position="135"/>
        <end position="244"/>
    </location>
</feature>
<dbReference type="Proteomes" id="UP000318416">
    <property type="component" value="Unassembled WGS sequence"/>
</dbReference>
<gene>
    <name evidence="2" type="ORF">FB465_1217</name>
</gene>
<evidence type="ECO:0000313" key="3">
    <source>
        <dbReference type="Proteomes" id="UP000318416"/>
    </source>
</evidence>
<proteinExistence type="predicted"/>
<dbReference type="AlphaFoldDB" id="A0A561EKV7"/>
<reference evidence="2 3" key="1">
    <citation type="submission" date="2019-06" db="EMBL/GenBank/DDBJ databases">
        <title>Sequencing the genomes of 1000 actinobacteria strains.</title>
        <authorList>
            <person name="Klenk H.-P."/>
        </authorList>
    </citation>
    <scope>NUCLEOTIDE SEQUENCE [LARGE SCALE GENOMIC DNA]</scope>
    <source>
        <strain evidence="2 3">DSM 41649</strain>
    </source>
</reference>
<evidence type="ECO:0000313" key="2">
    <source>
        <dbReference type="EMBL" id="TWE16241.1"/>
    </source>
</evidence>
<comment type="caution">
    <text evidence="2">The sequence shown here is derived from an EMBL/GenBank/DDBJ whole genome shotgun (WGS) entry which is preliminary data.</text>
</comment>
<feature type="region of interest" description="Disordered" evidence="1">
    <location>
        <begin position="1"/>
        <end position="102"/>
    </location>
</feature>
<feature type="compositionally biased region" description="Low complexity" evidence="1">
    <location>
        <begin position="178"/>
        <end position="222"/>
    </location>
</feature>